<dbReference type="Proteomes" id="UP000215914">
    <property type="component" value="Unassembled WGS sequence"/>
</dbReference>
<dbReference type="Gramene" id="mRNA:HanXRQr2_Chr15g0673831">
    <property type="protein sequence ID" value="CDS:HanXRQr2_Chr15g0673831.1"/>
    <property type="gene ID" value="HanXRQr2_Chr15g0673831"/>
</dbReference>
<reference evidence="1" key="1">
    <citation type="journal article" date="2017" name="Nature">
        <title>The sunflower genome provides insights into oil metabolism, flowering and Asterid evolution.</title>
        <authorList>
            <person name="Badouin H."/>
            <person name="Gouzy J."/>
            <person name="Grassa C.J."/>
            <person name="Murat F."/>
            <person name="Staton S.E."/>
            <person name="Cottret L."/>
            <person name="Lelandais-Briere C."/>
            <person name="Owens G.L."/>
            <person name="Carrere S."/>
            <person name="Mayjonade B."/>
            <person name="Legrand L."/>
            <person name="Gill N."/>
            <person name="Kane N.C."/>
            <person name="Bowers J.E."/>
            <person name="Hubner S."/>
            <person name="Bellec A."/>
            <person name="Berard A."/>
            <person name="Berges H."/>
            <person name="Blanchet N."/>
            <person name="Boniface M.C."/>
            <person name="Brunel D."/>
            <person name="Catrice O."/>
            <person name="Chaidir N."/>
            <person name="Claudel C."/>
            <person name="Donnadieu C."/>
            <person name="Faraut T."/>
            <person name="Fievet G."/>
            <person name="Helmstetter N."/>
            <person name="King M."/>
            <person name="Knapp S.J."/>
            <person name="Lai Z."/>
            <person name="Le Paslier M.C."/>
            <person name="Lippi Y."/>
            <person name="Lorenzon L."/>
            <person name="Mandel J.R."/>
            <person name="Marage G."/>
            <person name="Marchand G."/>
            <person name="Marquand E."/>
            <person name="Bret-Mestries E."/>
            <person name="Morien E."/>
            <person name="Nambeesan S."/>
            <person name="Nguyen T."/>
            <person name="Pegot-Espagnet P."/>
            <person name="Pouilly N."/>
            <person name="Raftis F."/>
            <person name="Sallet E."/>
            <person name="Schiex T."/>
            <person name="Thomas J."/>
            <person name="Vandecasteele C."/>
            <person name="Vares D."/>
            <person name="Vear F."/>
            <person name="Vautrin S."/>
            <person name="Crespi M."/>
            <person name="Mangin B."/>
            <person name="Burke J.M."/>
            <person name="Salse J."/>
            <person name="Munos S."/>
            <person name="Vincourt P."/>
            <person name="Rieseberg L.H."/>
            <person name="Langlade N.B."/>
        </authorList>
    </citation>
    <scope>NUCLEOTIDE SEQUENCE</scope>
    <source>
        <tissue evidence="1">Leaves</tissue>
    </source>
</reference>
<organism evidence="1 2">
    <name type="scientific">Helianthus annuus</name>
    <name type="common">Common sunflower</name>
    <dbReference type="NCBI Taxonomy" id="4232"/>
    <lineage>
        <taxon>Eukaryota</taxon>
        <taxon>Viridiplantae</taxon>
        <taxon>Streptophyta</taxon>
        <taxon>Embryophyta</taxon>
        <taxon>Tracheophyta</taxon>
        <taxon>Spermatophyta</taxon>
        <taxon>Magnoliopsida</taxon>
        <taxon>eudicotyledons</taxon>
        <taxon>Gunneridae</taxon>
        <taxon>Pentapetalae</taxon>
        <taxon>asterids</taxon>
        <taxon>campanulids</taxon>
        <taxon>Asterales</taxon>
        <taxon>Asteraceae</taxon>
        <taxon>Asteroideae</taxon>
        <taxon>Heliantheae alliance</taxon>
        <taxon>Heliantheae</taxon>
        <taxon>Helianthus</taxon>
    </lineage>
</organism>
<sequence length="156" mass="17926">MYVSSRYITILKYRLIIPMYPEDETCLICRKACMDKYGEHPVHCKELPRFKYRHEWVQDVLWGILRRAGISAKKKAHVNFLTNPMEGRFALQPADLQVLGWVRGKHVCMDLTGVSPLVGLRETGFLAGQAARKAKSKKVDKHVKACAENQHVFVPF</sequence>
<evidence type="ECO:0008006" key="3">
    <source>
        <dbReference type="Google" id="ProtNLM"/>
    </source>
</evidence>
<comment type="caution">
    <text evidence="1">The sequence shown here is derived from an EMBL/GenBank/DDBJ whole genome shotgun (WGS) entry which is preliminary data.</text>
</comment>
<protein>
    <recommendedName>
        <fullName evidence="3">Auxilin-like protein</fullName>
    </recommendedName>
</protein>
<name>A0A9K3H1D3_HELAN</name>
<keyword evidence="2" id="KW-1185">Reference proteome</keyword>
<proteinExistence type="predicted"/>
<dbReference type="EMBL" id="MNCJ02000330">
    <property type="protein sequence ID" value="KAF5762881.1"/>
    <property type="molecule type" value="Genomic_DNA"/>
</dbReference>
<reference evidence="1" key="2">
    <citation type="submission" date="2020-06" db="EMBL/GenBank/DDBJ databases">
        <title>Helianthus annuus Genome sequencing and assembly Release 2.</title>
        <authorList>
            <person name="Gouzy J."/>
            <person name="Langlade N."/>
            <person name="Munos S."/>
        </authorList>
    </citation>
    <scope>NUCLEOTIDE SEQUENCE</scope>
    <source>
        <tissue evidence="1">Leaves</tissue>
    </source>
</reference>
<dbReference type="PANTHER" id="PTHR48462:SF1">
    <property type="entry name" value="PROTEIN, PUTATIVE-RELATED"/>
    <property type="match status" value="1"/>
</dbReference>
<accession>A0A9K3H1D3</accession>
<dbReference type="AlphaFoldDB" id="A0A9K3H1D3"/>
<evidence type="ECO:0000313" key="2">
    <source>
        <dbReference type="Proteomes" id="UP000215914"/>
    </source>
</evidence>
<dbReference type="PANTHER" id="PTHR48462">
    <property type="entry name" value="PROTEIN, PUTATIVE-RELATED"/>
    <property type="match status" value="1"/>
</dbReference>
<gene>
    <name evidence="1" type="ORF">HanXRQr2_Chr15g0673831</name>
</gene>
<evidence type="ECO:0000313" key="1">
    <source>
        <dbReference type="EMBL" id="KAF5762881.1"/>
    </source>
</evidence>